<accession>C5WDE5</accession>
<evidence type="ECO:0000256" key="4">
    <source>
        <dbReference type="ARBA" id="ARBA00022695"/>
    </source>
</evidence>
<comment type="catalytic activity">
    <reaction evidence="8">
        <text>DNA(n) + a 2'-deoxyribonucleoside 5'-triphosphate = DNA(n+1) + diphosphate</text>
        <dbReference type="Rhea" id="RHEA:22508"/>
        <dbReference type="Rhea" id="RHEA-COMP:17339"/>
        <dbReference type="Rhea" id="RHEA-COMP:17340"/>
        <dbReference type="ChEBI" id="CHEBI:33019"/>
        <dbReference type="ChEBI" id="CHEBI:61560"/>
        <dbReference type="ChEBI" id="CHEBI:173112"/>
        <dbReference type="EC" id="2.7.7.7"/>
    </reaction>
</comment>
<evidence type="ECO:0000256" key="9">
    <source>
        <dbReference type="NCBIfam" id="TIGR01128"/>
    </source>
</evidence>
<dbReference type="SUPFAM" id="SSF48019">
    <property type="entry name" value="post-AAA+ oligomerization domain-like"/>
    <property type="match status" value="1"/>
</dbReference>
<evidence type="ECO:0000313" key="13">
    <source>
        <dbReference type="Proteomes" id="UP000061704"/>
    </source>
</evidence>
<evidence type="ECO:0000256" key="5">
    <source>
        <dbReference type="ARBA" id="ARBA00022705"/>
    </source>
</evidence>
<dbReference type="SUPFAM" id="SSF52540">
    <property type="entry name" value="P-loop containing nucleoside triphosphate hydrolases"/>
    <property type="match status" value="1"/>
</dbReference>
<feature type="domain" description="DNA polymerase III delta N-terminal" evidence="10">
    <location>
        <begin position="21"/>
        <end position="139"/>
    </location>
</feature>
<dbReference type="KEGG" id="icp:ICMP_504"/>
<dbReference type="InterPro" id="IPR027417">
    <property type="entry name" value="P-loop_NTPase"/>
</dbReference>
<dbReference type="InterPro" id="IPR008921">
    <property type="entry name" value="DNA_pol3_clamp-load_cplx_C"/>
</dbReference>
<dbReference type="Gene3D" id="1.10.8.60">
    <property type="match status" value="1"/>
</dbReference>
<dbReference type="InterPro" id="IPR010372">
    <property type="entry name" value="DNA_pol3_delta_N"/>
</dbReference>
<dbReference type="InterPro" id="IPR005790">
    <property type="entry name" value="DNA_polIII_delta"/>
</dbReference>
<dbReference type="PANTHER" id="PTHR34388">
    <property type="entry name" value="DNA POLYMERASE III SUBUNIT DELTA"/>
    <property type="match status" value="1"/>
</dbReference>
<evidence type="ECO:0000256" key="1">
    <source>
        <dbReference type="ARBA" id="ARBA00012417"/>
    </source>
</evidence>
<dbReference type="Proteomes" id="UP000061704">
    <property type="component" value="Chromosome"/>
</dbReference>
<dbReference type="Pfam" id="PF06144">
    <property type="entry name" value="DNA_pol3_delta"/>
    <property type="match status" value="1"/>
</dbReference>
<evidence type="ECO:0000256" key="8">
    <source>
        <dbReference type="ARBA" id="ARBA00049244"/>
    </source>
</evidence>
<dbReference type="STRING" id="476281.ICMP_504"/>
<evidence type="ECO:0000256" key="7">
    <source>
        <dbReference type="ARBA" id="ARBA00034754"/>
    </source>
</evidence>
<dbReference type="HOGENOM" id="CLU_044694_0_2_6"/>
<keyword evidence="6" id="KW-0239">DNA-directed DNA polymerase</keyword>
<evidence type="ECO:0000256" key="2">
    <source>
        <dbReference type="ARBA" id="ARBA00017703"/>
    </source>
</evidence>
<dbReference type="OrthoDB" id="9770982at2"/>
<dbReference type="NCBIfam" id="TIGR01128">
    <property type="entry name" value="holA"/>
    <property type="match status" value="1"/>
</dbReference>
<dbReference type="PANTHER" id="PTHR34388:SF1">
    <property type="entry name" value="DNA POLYMERASE III SUBUNIT DELTA"/>
    <property type="match status" value="1"/>
</dbReference>
<protein>
    <recommendedName>
        <fullName evidence="2 9">DNA polymerase III subunit delta</fullName>
        <ecNumber evidence="1 9">2.7.7.7</ecNumber>
    </recommendedName>
</protein>
<dbReference type="EMBL" id="AP010872">
    <property type="protein sequence ID" value="BAH83351.1"/>
    <property type="molecule type" value="Genomic_DNA"/>
</dbReference>
<keyword evidence="5" id="KW-0235">DNA replication</keyword>
<dbReference type="GO" id="GO:0009360">
    <property type="term" value="C:DNA polymerase III complex"/>
    <property type="evidence" value="ECO:0007669"/>
    <property type="project" value="UniProtKB-UniRule"/>
</dbReference>
<dbReference type="EC" id="2.7.7.7" evidence="1 9"/>
<keyword evidence="3" id="KW-0808">Transferase</keyword>
<evidence type="ECO:0000259" key="11">
    <source>
        <dbReference type="Pfam" id="PF14840"/>
    </source>
</evidence>
<proteinExistence type="inferred from homology"/>
<evidence type="ECO:0000256" key="3">
    <source>
        <dbReference type="ARBA" id="ARBA00022679"/>
    </source>
</evidence>
<sequence length="341" mass="40189">MIEIYAEQLQEHLNKGLNNAYWLYGNDPFLLEESYLILRSTALNQGFSEHNSIVLNLHTNWNEIYTKCQSGGLFNKRKILTLILSEKNFIALNYRALIKLLNVLPKDILVILKNEQKTKTYENKYLLKFLAKKIIMVVCLTPNQRQLPYWVKQRAKSIQLALNNQAIEKICYYYEGNLLALTQILELLRLLSLTNELTNDCIDKIINYSACFSPYHWIDALLEGKAERSLYILQSLAKSDVERLVLLRILQYDLLQLLKIHRTNNKLPLNVLINKYCFWKNRRQIYLTACKRINLSRLNYILHLLTKVELSFKQNYNYSFWSALETISLIIVNITNVQFIE</sequence>
<name>C5WDE5_9ENTR</name>
<dbReference type="Gene3D" id="1.20.272.10">
    <property type="match status" value="1"/>
</dbReference>
<evidence type="ECO:0000256" key="6">
    <source>
        <dbReference type="ARBA" id="ARBA00022932"/>
    </source>
</evidence>
<dbReference type="GO" id="GO:0006261">
    <property type="term" value="P:DNA-templated DNA replication"/>
    <property type="evidence" value="ECO:0007669"/>
    <property type="project" value="TreeGrafter"/>
</dbReference>
<dbReference type="Gene3D" id="3.40.50.300">
    <property type="entry name" value="P-loop containing nucleotide triphosphate hydrolases"/>
    <property type="match status" value="1"/>
</dbReference>
<dbReference type="AlphaFoldDB" id="C5WDE5"/>
<dbReference type="InterPro" id="IPR032780">
    <property type="entry name" value="DNA_pol3_delt_C"/>
</dbReference>
<dbReference type="GO" id="GO:0003887">
    <property type="term" value="F:DNA-directed DNA polymerase activity"/>
    <property type="evidence" value="ECO:0007669"/>
    <property type="project" value="UniProtKB-UniRule"/>
</dbReference>
<reference evidence="12 13" key="1">
    <citation type="journal article" date="2011" name="Genome Biol. Evol.">
        <title>Reductive evolution of bacterial genome in insect gut environment.</title>
        <authorList>
            <person name="Nikoh N."/>
            <person name="Hosokawa T."/>
            <person name="Ohshima K."/>
            <person name="Hattori M."/>
            <person name="Fukatsu T."/>
        </authorList>
    </citation>
    <scope>NUCLEOTIDE SEQUENCE [LARGE SCALE GENOMIC DNA]</scope>
    <source>
        <strain evidence="12 13">Mpkobe</strain>
    </source>
</reference>
<evidence type="ECO:0000313" key="12">
    <source>
        <dbReference type="EMBL" id="BAH83351.1"/>
    </source>
</evidence>
<keyword evidence="13" id="KW-1185">Reference proteome</keyword>
<organism evidence="12 13">
    <name type="scientific">Candidatus Ishikawaella capsulata Mpkobe</name>
    <dbReference type="NCBI Taxonomy" id="476281"/>
    <lineage>
        <taxon>Bacteria</taxon>
        <taxon>Pseudomonadati</taxon>
        <taxon>Pseudomonadota</taxon>
        <taxon>Gammaproteobacteria</taxon>
        <taxon>Enterobacterales</taxon>
        <taxon>Enterobacteriaceae</taxon>
        <taxon>Candidatus Ishikawella</taxon>
    </lineage>
</organism>
<gene>
    <name evidence="12" type="primary">holA</name>
    <name evidence="12" type="ORF">ICMP_504</name>
</gene>
<dbReference type="Pfam" id="PF14840">
    <property type="entry name" value="DNA_pol3_delt_C"/>
    <property type="match status" value="1"/>
</dbReference>
<dbReference type="RefSeq" id="WP_041069623.1">
    <property type="nucleotide sequence ID" value="NZ_AP010872.1"/>
</dbReference>
<feature type="domain" description="DNA polymerase III subunit delta C-terminal" evidence="11">
    <location>
        <begin position="214"/>
        <end position="332"/>
    </location>
</feature>
<comment type="similarity">
    <text evidence="7">Belongs to the DNA polymerase HolA subunit family.</text>
</comment>
<dbReference type="CDD" id="cd18138">
    <property type="entry name" value="HLD_clamp_pol_III_delta"/>
    <property type="match status" value="1"/>
</dbReference>
<dbReference type="GO" id="GO:0003677">
    <property type="term" value="F:DNA binding"/>
    <property type="evidence" value="ECO:0007669"/>
    <property type="project" value="InterPro"/>
</dbReference>
<evidence type="ECO:0000259" key="10">
    <source>
        <dbReference type="Pfam" id="PF06144"/>
    </source>
</evidence>
<keyword evidence="4" id="KW-0548">Nucleotidyltransferase</keyword>